<dbReference type="GO" id="GO:0015031">
    <property type="term" value="P:protein transport"/>
    <property type="evidence" value="ECO:0007669"/>
    <property type="project" value="UniProtKB-KW"/>
</dbReference>
<dbReference type="PIRSF" id="PIRSF028865">
    <property type="entry name" value="Membrin-2"/>
    <property type="match status" value="1"/>
</dbReference>
<keyword evidence="9 12" id="KW-0472">Membrane</keyword>
<evidence type="ECO:0000256" key="12">
    <source>
        <dbReference type="PIRNR" id="PIRNR028865"/>
    </source>
</evidence>
<keyword evidence="5" id="KW-0931">ER-Golgi transport</keyword>
<dbReference type="AlphaFoldDB" id="A0A9W6YRQ6"/>
<comment type="similarity">
    <text evidence="10 12">Belongs to the BOS1 family.</text>
</comment>
<evidence type="ECO:0000256" key="3">
    <source>
        <dbReference type="ARBA" id="ARBA00022448"/>
    </source>
</evidence>
<dbReference type="Pfam" id="PF12352">
    <property type="entry name" value="V-SNARE_C"/>
    <property type="match status" value="1"/>
</dbReference>
<name>A0A9W6YRQ6_AMBMO</name>
<dbReference type="GO" id="GO:0006888">
    <property type="term" value="P:endoplasmic reticulum to Golgi vesicle-mediated transport"/>
    <property type="evidence" value="ECO:0007669"/>
    <property type="project" value="TreeGrafter"/>
</dbReference>
<dbReference type="PANTHER" id="PTHR21230">
    <property type="entry name" value="VESICLE TRANSPORT V-SNARE PROTEIN VTI1-RELATED"/>
    <property type="match status" value="1"/>
</dbReference>
<dbReference type="Gene3D" id="1.20.5.110">
    <property type="match status" value="1"/>
</dbReference>
<feature type="coiled-coil region" evidence="13">
    <location>
        <begin position="73"/>
        <end position="100"/>
    </location>
</feature>
<keyword evidence="3 12" id="KW-0813">Transport</keyword>
<keyword evidence="13" id="KW-0175">Coiled coil</keyword>
<feature type="region of interest" description="Disordered" evidence="14">
    <location>
        <begin position="120"/>
        <end position="154"/>
    </location>
</feature>
<dbReference type="GO" id="GO:0000139">
    <property type="term" value="C:Golgi membrane"/>
    <property type="evidence" value="ECO:0007669"/>
    <property type="project" value="UniProtKB-SubCell"/>
</dbReference>
<evidence type="ECO:0000256" key="4">
    <source>
        <dbReference type="ARBA" id="ARBA00022692"/>
    </source>
</evidence>
<evidence type="ECO:0000256" key="10">
    <source>
        <dbReference type="ARBA" id="ARBA00037983"/>
    </source>
</evidence>
<evidence type="ECO:0000256" key="9">
    <source>
        <dbReference type="ARBA" id="ARBA00023136"/>
    </source>
</evidence>
<comment type="caution">
    <text evidence="16">The sequence shown here is derived from an EMBL/GenBank/DDBJ whole genome shotgun (WGS) entry which is preliminary data.</text>
</comment>
<comment type="subcellular location">
    <subcellularLocation>
        <location evidence="1">Endoplasmic reticulum membrane</location>
        <topology evidence="1">Single-pass type IV membrane protein</topology>
    </subcellularLocation>
    <subcellularLocation>
        <location evidence="2">Golgi apparatus membrane</location>
        <topology evidence="2">Single-pass type IV membrane protein</topology>
    </subcellularLocation>
</comment>
<dbReference type="OrthoDB" id="158360at2759"/>
<proteinExistence type="inferred from homology"/>
<gene>
    <name evidence="16" type="ORF">Amon01_000055100</name>
</gene>
<dbReference type="PANTHER" id="PTHR21230:SF1">
    <property type="entry name" value="GOLGI SNAP RECEPTOR COMPLEX MEMBER 2"/>
    <property type="match status" value="1"/>
</dbReference>
<dbReference type="InterPro" id="IPR027027">
    <property type="entry name" value="GOSR2/Membrin/Bos1"/>
</dbReference>
<evidence type="ECO:0000256" key="11">
    <source>
        <dbReference type="ARBA" id="ARBA00040957"/>
    </source>
</evidence>
<keyword evidence="6 12" id="KW-0653">Protein transport</keyword>
<evidence type="ECO:0000256" key="7">
    <source>
        <dbReference type="ARBA" id="ARBA00022989"/>
    </source>
</evidence>
<dbReference type="EMBL" id="BSXU01000152">
    <property type="protein sequence ID" value="GMG19548.1"/>
    <property type="molecule type" value="Genomic_DNA"/>
</dbReference>
<dbReference type="GO" id="GO:0012507">
    <property type="term" value="C:ER to Golgi transport vesicle membrane"/>
    <property type="evidence" value="ECO:0007669"/>
    <property type="project" value="TreeGrafter"/>
</dbReference>
<dbReference type="GO" id="GO:0005484">
    <property type="term" value="F:SNAP receptor activity"/>
    <property type="evidence" value="ECO:0007669"/>
    <property type="project" value="InterPro"/>
</dbReference>
<dbReference type="GO" id="GO:0000149">
    <property type="term" value="F:SNARE binding"/>
    <property type="evidence" value="ECO:0007669"/>
    <property type="project" value="TreeGrafter"/>
</dbReference>
<keyword evidence="8" id="KW-0333">Golgi apparatus</keyword>
<comment type="function">
    <text evidence="12">SNARE required for protein transport between the ER and the Golgi complex.</text>
</comment>
<organism evidence="16 17">
    <name type="scientific">Ambrosiozyma monospora</name>
    <name type="common">Yeast</name>
    <name type="synonym">Endomycopsis monosporus</name>
    <dbReference type="NCBI Taxonomy" id="43982"/>
    <lineage>
        <taxon>Eukaryota</taxon>
        <taxon>Fungi</taxon>
        <taxon>Dikarya</taxon>
        <taxon>Ascomycota</taxon>
        <taxon>Saccharomycotina</taxon>
        <taxon>Pichiomycetes</taxon>
        <taxon>Pichiales</taxon>
        <taxon>Pichiaceae</taxon>
        <taxon>Ambrosiozyma</taxon>
    </lineage>
</organism>
<evidence type="ECO:0000256" key="5">
    <source>
        <dbReference type="ARBA" id="ARBA00022892"/>
    </source>
</evidence>
<evidence type="ECO:0000313" key="17">
    <source>
        <dbReference type="Proteomes" id="UP001165063"/>
    </source>
</evidence>
<dbReference type="Proteomes" id="UP001165063">
    <property type="component" value="Unassembled WGS sequence"/>
</dbReference>
<reference evidence="16" key="1">
    <citation type="submission" date="2023-04" db="EMBL/GenBank/DDBJ databases">
        <title>Ambrosiozyma monospora NBRC 1965.</title>
        <authorList>
            <person name="Ichikawa N."/>
            <person name="Sato H."/>
            <person name="Tonouchi N."/>
        </authorList>
    </citation>
    <scope>NUCLEOTIDE SEQUENCE</scope>
    <source>
        <strain evidence="16">NBRC 1965</strain>
    </source>
</reference>
<dbReference type="GO" id="GO:0005789">
    <property type="term" value="C:endoplasmic reticulum membrane"/>
    <property type="evidence" value="ECO:0007669"/>
    <property type="project" value="UniProtKB-SubCell"/>
</dbReference>
<sequence length="250" mass="29134">MNIARINNLLYNNANKQTQQLRKDLDSFEKDPIGSPISIIGQITTTLTTLSRTLKDFQDYIEKQTLSLNEGAKLKNETRLQNLNNELMEYKLKFQSLKKQREQGLAEQSKAQLFTTAVSENPYGEDNSMTSRRGFHEGQSDPQQQQQQQQKYSGMSMEEGLYKEQNSLDKSNQQLDDILEMGRQAFDDLVQQNELIADMRERMGESLENLGFSQVTIRKVQRKLFEDKWLFYIGALLTLYIMYLIYHYLG</sequence>
<evidence type="ECO:0000256" key="2">
    <source>
        <dbReference type="ARBA" id="ARBA00004409"/>
    </source>
</evidence>
<keyword evidence="4 15" id="KW-0812">Transmembrane</keyword>
<evidence type="ECO:0000256" key="14">
    <source>
        <dbReference type="SAM" id="MobiDB-lite"/>
    </source>
</evidence>
<keyword evidence="7 15" id="KW-1133">Transmembrane helix</keyword>
<dbReference type="GO" id="GO:0006906">
    <property type="term" value="P:vesicle fusion"/>
    <property type="evidence" value="ECO:0007669"/>
    <property type="project" value="TreeGrafter"/>
</dbReference>
<evidence type="ECO:0000256" key="13">
    <source>
        <dbReference type="SAM" id="Coils"/>
    </source>
</evidence>
<protein>
    <recommendedName>
        <fullName evidence="11 12">Protein transport protein BOS1</fullName>
    </recommendedName>
</protein>
<dbReference type="GO" id="GO:0031201">
    <property type="term" value="C:SNARE complex"/>
    <property type="evidence" value="ECO:0007669"/>
    <property type="project" value="TreeGrafter"/>
</dbReference>
<dbReference type="GO" id="GO:0031902">
    <property type="term" value="C:late endosome membrane"/>
    <property type="evidence" value="ECO:0007669"/>
    <property type="project" value="TreeGrafter"/>
</dbReference>
<feature type="transmembrane region" description="Helical" evidence="15">
    <location>
        <begin position="229"/>
        <end position="249"/>
    </location>
</feature>
<evidence type="ECO:0000256" key="15">
    <source>
        <dbReference type="SAM" id="Phobius"/>
    </source>
</evidence>
<evidence type="ECO:0000256" key="8">
    <source>
        <dbReference type="ARBA" id="ARBA00023034"/>
    </source>
</evidence>
<keyword evidence="17" id="KW-1185">Reference proteome</keyword>
<evidence type="ECO:0000256" key="6">
    <source>
        <dbReference type="ARBA" id="ARBA00022927"/>
    </source>
</evidence>
<accession>A0A9W6YRQ6</accession>
<evidence type="ECO:0000256" key="1">
    <source>
        <dbReference type="ARBA" id="ARBA00004163"/>
    </source>
</evidence>
<evidence type="ECO:0000313" key="16">
    <source>
        <dbReference type="EMBL" id="GMG19548.1"/>
    </source>
</evidence>